<accession>A0A1W7HCX6</accession>
<dbReference type="InterPro" id="IPR023998">
    <property type="entry name" value="FCR-like"/>
</dbReference>
<proteinExistence type="predicted"/>
<dbReference type="AlphaFoldDB" id="A0A1W7HCX6"/>
<gene>
    <name evidence="1" type="primary">desB</name>
</gene>
<dbReference type="NCBIfam" id="TIGR03950">
    <property type="entry name" value="sidero_Fe_reduc"/>
    <property type="match status" value="1"/>
</dbReference>
<organism evidence="1">
    <name type="scientific">Vibrio vulnificus</name>
    <dbReference type="NCBI Taxonomy" id="672"/>
    <lineage>
        <taxon>Bacteria</taxon>
        <taxon>Pseudomonadati</taxon>
        <taxon>Pseudomonadota</taxon>
        <taxon>Gammaproteobacteria</taxon>
        <taxon>Vibrionales</taxon>
        <taxon>Vibrionaceae</taxon>
        <taxon>Vibrio</taxon>
    </lineage>
</organism>
<protein>
    <submittedName>
        <fullName evidence="1">Ferric reductase</fullName>
    </submittedName>
</protein>
<dbReference type="EMBL" id="LC194888">
    <property type="protein sequence ID" value="BAX35099.1"/>
    <property type="molecule type" value="Genomic_DNA"/>
</dbReference>
<sequence length="251" mass="29225">MRPEWLKRFWFRPPPPAIYQLIFTHSKQVSPYLKGSFGALPKACILVGNPNNTAIIQSIYHQLALANPEAGSSYWLTRTWDLLCWQPIYLSFLSIYGLKSLPDFAHFGQFQHRGFIAGYRFASEMHWHGEPEVLVPRAGEQLLILFEQYRQQINHWIRIRPGFSNHLLADLILSCLIKLQTMRPELDNGYIEQQAKLWLDAFHLSDKHLASLIQEETEGRLKHIRMSCCLAYKCRNGTLCQDCPRLSTNKR</sequence>
<reference evidence="1" key="1">
    <citation type="journal article" date="2017" name="BioMetals">
        <title>IutB participates in the ferric-vulnibactin utilization system in Vibrio vulnificus M2799.</title>
        <authorList>
            <person name="Kawano H."/>
            <person name="Miyamoto K."/>
            <person name="Negoro M."/>
            <person name="Zushi E."/>
            <person name="Tsuchiya T."/>
            <person name="Tanabe T."/>
            <person name="Funahashi T."/>
            <person name="Tsujibo H."/>
        </authorList>
    </citation>
    <scope>NUCLEOTIDE SEQUENCE</scope>
    <source>
        <strain evidence="1">M2799</strain>
    </source>
</reference>
<evidence type="ECO:0000313" key="1">
    <source>
        <dbReference type="EMBL" id="BAX35099.1"/>
    </source>
</evidence>
<name>A0A1W7HCX6_VIBVL</name>